<gene>
    <name evidence="2" type="ORF">PFY00_04240</name>
</gene>
<name>A0ABT4XPP7_9RHOB</name>
<evidence type="ECO:0000256" key="1">
    <source>
        <dbReference type="SAM" id="Phobius"/>
    </source>
</evidence>
<sequence>MTRKETEARRLYSYLTAIGLVTAACYLCLIMWLAIRSPEVLNHEDKVVALMMVIVLPGRLLLERVFNLCNSPERQRVRISGMLFVGLLVGLYSTKGTTDFLGASVEFVMTFPWAAAVYIVLDAVNAKTFAVWSQRKKNVARA</sequence>
<feature type="transmembrane region" description="Helical" evidence="1">
    <location>
        <begin position="77"/>
        <end position="94"/>
    </location>
</feature>
<dbReference type="PROSITE" id="PS51257">
    <property type="entry name" value="PROKAR_LIPOPROTEIN"/>
    <property type="match status" value="1"/>
</dbReference>
<comment type="caution">
    <text evidence="2">The sequence shown here is derived from an EMBL/GenBank/DDBJ whole genome shotgun (WGS) entry which is preliminary data.</text>
</comment>
<dbReference type="Proteomes" id="UP001210720">
    <property type="component" value="Unassembled WGS sequence"/>
</dbReference>
<feature type="transmembrane region" description="Helical" evidence="1">
    <location>
        <begin position="47"/>
        <end position="65"/>
    </location>
</feature>
<reference evidence="2 3" key="1">
    <citation type="submission" date="2023-01" db="EMBL/GenBank/DDBJ databases">
        <title>Thalassococcus onchidii sp. nov., isolated from a marine invertebrate from the South China Sea.</title>
        <authorList>
            <person name="Xu S."/>
            <person name="Liu Z."/>
            <person name="Xu Y."/>
        </authorList>
    </citation>
    <scope>NUCLEOTIDE SEQUENCE [LARGE SCALE GENOMIC DNA]</scope>
    <source>
        <strain evidence="2 3">KCTC 32084</strain>
    </source>
</reference>
<protein>
    <submittedName>
        <fullName evidence="2">Uncharacterized protein</fullName>
    </submittedName>
</protein>
<proteinExistence type="predicted"/>
<evidence type="ECO:0000313" key="2">
    <source>
        <dbReference type="EMBL" id="MDA7423924.1"/>
    </source>
</evidence>
<keyword evidence="1" id="KW-0472">Membrane</keyword>
<dbReference type="EMBL" id="JAQIOY010000001">
    <property type="protein sequence ID" value="MDA7423924.1"/>
    <property type="molecule type" value="Genomic_DNA"/>
</dbReference>
<evidence type="ECO:0000313" key="3">
    <source>
        <dbReference type="Proteomes" id="UP001210720"/>
    </source>
</evidence>
<keyword evidence="1" id="KW-0812">Transmembrane</keyword>
<accession>A0ABT4XPP7</accession>
<feature type="transmembrane region" description="Helical" evidence="1">
    <location>
        <begin position="12"/>
        <end position="35"/>
    </location>
</feature>
<keyword evidence="1" id="KW-1133">Transmembrane helix</keyword>
<feature type="transmembrane region" description="Helical" evidence="1">
    <location>
        <begin position="100"/>
        <end position="121"/>
    </location>
</feature>
<organism evidence="2 3">
    <name type="scientific">Thalassococcus lentus</name>
    <dbReference type="NCBI Taxonomy" id="1210524"/>
    <lineage>
        <taxon>Bacteria</taxon>
        <taxon>Pseudomonadati</taxon>
        <taxon>Pseudomonadota</taxon>
        <taxon>Alphaproteobacteria</taxon>
        <taxon>Rhodobacterales</taxon>
        <taxon>Roseobacteraceae</taxon>
        <taxon>Thalassococcus</taxon>
    </lineage>
</organism>
<dbReference type="RefSeq" id="WP_271431255.1">
    <property type="nucleotide sequence ID" value="NZ_JAQIOY010000001.1"/>
</dbReference>
<keyword evidence="3" id="KW-1185">Reference proteome</keyword>